<dbReference type="PANTHER" id="PTHR43630">
    <property type="entry name" value="POLY-BETA-1,6-N-ACETYL-D-GLUCOSAMINE SYNTHASE"/>
    <property type="match status" value="1"/>
</dbReference>
<feature type="transmembrane region" description="Helical" evidence="2">
    <location>
        <begin position="198"/>
        <end position="217"/>
    </location>
</feature>
<sequence length="269" mass="31299">MFKISVCLLTYNSARLLHEVLNPLIKIADEIIIVDSGSTDESINISRGYGIEPIYHPFKAHGQQMNYAISLAQNDWVLCMDSDEILDEQTTVFILKLKSDSEPAQEQAWRFSRYWFVLGEQVRTIYPISSPDYPVRLFNRQQAHFNDRPVDDQAEGYHCSTVIPGFVRHDTFYNLHEVFNKLNVYTTRLVLNKRIKPSLARGVISAIGAFFKWYLLSGAWRKGRVGLVTGLYATFYSFLKYFKAWYWNRELKNCARKENASSARQQRQD</sequence>
<dbReference type="AlphaFoldDB" id="A0A1B7IGF3"/>
<keyword evidence="2" id="KW-1133">Transmembrane helix</keyword>
<dbReference type="GO" id="GO:0016740">
    <property type="term" value="F:transferase activity"/>
    <property type="evidence" value="ECO:0007669"/>
    <property type="project" value="UniProtKB-KW"/>
</dbReference>
<keyword evidence="2" id="KW-0472">Membrane</keyword>
<dbReference type="PATRIC" id="fig|1354251.4.peg.3992"/>
<dbReference type="InterPro" id="IPR001173">
    <property type="entry name" value="Glyco_trans_2-like"/>
</dbReference>
<dbReference type="EMBL" id="LXER01000035">
    <property type="protein sequence ID" value="OAT28424.1"/>
    <property type="molecule type" value="Genomic_DNA"/>
</dbReference>
<keyword evidence="5" id="KW-1185">Reference proteome</keyword>
<dbReference type="InterPro" id="IPR029044">
    <property type="entry name" value="Nucleotide-diphossugar_trans"/>
</dbReference>
<evidence type="ECO:0000259" key="3">
    <source>
        <dbReference type="Pfam" id="PF00535"/>
    </source>
</evidence>
<proteinExistence type="inferred from homology"/>
<dbReference type="CDD" id="cd02511">
    <property type="entry name" value="Beta4Glucosyltransferase"/>
    <property type="match status" value="1"/>
</dbReference>
<dbReference type="SUPFAM" id="SSF53448">
    <property type="entry name" value="Nucleotide-diphospho-sugar transferases"/>
    <property type="match status" value="1"/>
</dbReference>
<dbReference type="OrthoDB" id="9815923at2"/>
<comment type="caution">
    <text evidence="4">The sequence shown here is derived from an EMBL/GenBank/DDBJ whole genome shotgun (WGS) entry which is preliminary data.</text>
</comment>
<keyword evidence="4" id="KW-0808">Transferase</keyword>
<comment type="similarity">
    <text evidence="1">Belongs to the glycosyltransferase 2 family. WaaE/KdtX subfamily.</text>
</comment>
<evidence type="ECO:0000313" key="5">
    <source>
        <dbReference type="Proteomes" id="UP000078410"/>
    </source>
</evidence>
<keyword evidence="2" id="KW-0812">Transmembrane</keyword>
<evidence type="ECO:0000256" key="2">
    <source>
        <dbReference type="SAM" id="Phobius"/>
    </source>
</evidence>
<accession>A0A1B7IGF3</accession>
<dbReference type="Proteomes" id="UP000078410">
    <property type="component" value="Unassembled WGS sequence"/>
</dbReference>
<evidence type="ECO:0000256" key="1">
    <source>
        <dbReference type="ARBA" id="ARBA00038494"/>
    </source>
</evidence>
<feature type="transmembrane region" description="Helical" evidence="2">
    <location>
        <begin position="223"/>
        <end position="242"/>
    </location>
</feature>
<dbReference type="Pfam" id="PF00535">
    <property type="entry name" value="Glycos_transf_2"/>
    <property type="match status" value="1"/>
</dbReference>
<evidence type="ECO:0000313" key="4">
    <source>
        <dbReference type="EMBL" id="OAT28424.1"/>
    </source>
</evidence>
<feature type="domain" description="Glycosyltransferase 2-like" evidence="3">
    <location>
        <begin position="5"/>
        <end position="89"/>
    </location>
</feature>
<dbReference type="RefSeq" id="WP_064561516.1">
    <property type="nucleotide sequence ID" value="NZ_LXER01000035.1"/>
</dbReference>
<name>A0A1B7IGF3_9ENTR</name>
<gene>
    <name evidence="4" type="ORF">M975_3879</name>
</gene>
<dbReference type="PANTHER" id="PTHR43630:SF2">
    <property type="entry name" value="GLYCOSYLTRANSFERASE"/>
    <property type="match status" value="1"/>
</dbReference>
<reference evidence="4 5" key="1">
    <citation type="submission" date="2016-04" db="EMBL/GenBank/DDBJ databases">
        <title>ATOL: Assembling a taxonomically balanced genome-scale reconstruction of the evolutionary history of the Enterobacteriaceae.</title>
        <authorList>
            <person name="Plunkett G.III."/>
            <person name="Neeno-Eckwall E.C."/>
            <person name="Glasner J.D."/>
            <person name="Perna N.T."/>
        </authorList>
    </citation>
    <scope>NUCLEOTIDE SEQUENCE [LARGE SCALE GENOMIC DNA]</scope>
    <source>
        <strain evidence="4 5">ATCC 51605</strain>
    </source>
</reference>
<dbReference type="Gene3D" id="3.90.550.10">
    <property type="entry name" value="Spore Coat Polysaccharide Biosynthesis Protein SpsA, Chain A"/>
    <property type="match status" value="1"/>
</dbReference>
<organism evidence="4 5">
    <name type="scientific">Buttiauxella brennerae ATCC 51605</name>
    <dbReference type="NCBI Taxonomy" id="1354251"/>
    <lineage>
        <taxon>Bacteria</taxon>
        <taxon>Pseudomonadati</taxon>
        <taxon>Pseudomonadota</taxon>
        <taxon>Gammaproteobacteria</taxon>
        <taxon>Enterobacterales</taxon>
        <taxon>Enterobacteriaceae</taxon>
        <taxon>Buttiauxella</taxon>
    </lineage>
</organism>
<protein>
    <submittedName>
        <fullName evidence="4">Putative two-domain glycosyltransferase</fullName>
    </submittedName>
</protein>